<gene>
    <name evidence="2" type="ORF">A7U60_g3216</name>
</gene>
<evidence type="ECO:0000313" key="3">
    <source>
        <dbReference type="Proteomes" id="UP000757232"/>
    </source>
</evidence>
<reference evidence="2" key="1">
    <citation type="submission" date="2016-06" db="EMBL/GenBank/DDBJ databases">
        <title>Draft Genome sequence of the fungus Inonotus baumii.</title>
        <authorList>
            <person name="Zhu H."/>
            <person name="Lin W."/>
        </authorList>
    </citation>
    <scope>NUCLEOTIDE SEQUENCE</scope>
    <source>
        <strain evidence="2">821</strain>
    </source>
</reference>
<accession>A0A9Q5I0W7</accession>
<sequence>MSATVTFEPLPDSKHQFESISIDLHGRDQVYVIGFPRHSLVPTPSSSSSLDSPSASECDSECTRDGDHYHRGRSVRRSNKAAKDTSKTKSGIVVNELAFSNELVEDKLCVVPADPDIPLKMRFVFAAIWLAPGYKVMILPSGGTKIYYQRAIPGNPMWRRINQGYGVELSDRFMTVLDKGIHIKIDARPNKHSHNMHGRELLRRVLRYLRRSASTMRSSSQQPTSRASTFPLHPHPLVRQIHTEIEGTERHDGVRPYQIAACVRVSWADGLGENMRFEPEKGLLETLRKEREEKWREKEEEDKERAERQVEMMDEKDIDKMEVEANPFLDDAKGMKENYQKKEDAISAGASSPATSTPSVNATQEVERGRARERALPPIPEAEHEHEHEHEQEIAQASKTPLAINSSPRPSRPQRTKSNTTRLPSRPRDSLPERGSRSQSKVEFKGFKEPEDYSLKSTRSKESNGRSSERRSDRAASPRRVASRSM</sequence>
<organism evidence="2 3">
    <name type="scientific">Sanghuangporus baumii</name>
    <name type="common">Phellinus baumii</name>
    <dbReference type="NCBI Taxonomy" id="108892"/>
    <lineage>
        <taxon>Eukaryota</taxon>
        <taxon>Fungi</taxon>
        <taxon>Dikarya</taxon>
        <taxon>Basidiomycota</taxon>
        <taxon>Agaricomycotina</taxon>
        <taxon>Agaricomycetes</taxon>
        <taxon>Hymenochaetales</taxon>
        <taxon>Hymenochaetaceae</taxon>
        <taxon>Sanghuangporus</taxon>
    </lineage>
</organism>
<protein>
    <submittedName>
        <fullName evidence="2">Uncharacterized protein</fullName>
    </submittedName>
</protein>
<dbReference type="EMBL" id="LNZH02000152">
    <property type="protein sequence ID" value="OCB89618.1"/>
    <property type="molecule type" value="Genomic_DNA"/>
</dbReference>
<feature type="compositionally biased region" description="Basic residues" evidence="1">
    <location>
        <begin position="70"/>
        <end position="80"/>
    </location>
</feature>
<dbReference type="Proteomes" id="UP000757232">
    <property type="component" value="Unassembled WGS sequence"/>
</dbReference>
<evidence type="ECO:0000313" key="2">
    <source>
        <dbReference type="EMBL" id="OCB89618.1"/>
    </source>
</evidence>
<feature type="compositionally biased region" description="Basic and acidic residues" evidence="1">
    <location>
        <begin position="291"/>
        <end position="323"/>
    </location>
</feature>
<feature type="compositionally biased region" description="Low complexity" evidence="1">
    <location>
        <begin position="346"/>
        <end position="363"/>
    </location>
</feature>
<evidence type="ECO:0000256" key="1">
    <source>
        <dbReference type="SAM" id="MobiDB-lite"/>
    </source>
</evidence>
<comment type="caution">
    <text evidence="2">The sequence shown here is derived from an EMBL/GenBank/DDBJ whole genome shotgun (WGS) entry which is preliminary data.</text>
</comment>
<name>A0A9Q5I0W7_SANBA</name>
<feature type="compositionally biased region" description="Basic and acidic residues" evidence="1">
    <location>
        <begin position="365"/>
        <end position="393"/>
    </location>
</feature>
<feature type="region of interest" description="Disordered" evidence="1">
    <location>
        <begin position="42"/>
        <end position="86"/>
    </location>
</feature>
<feature type="compositionally biased region" description="Low complexity" evidence="1">
    <location>
        <begin position="42"/>
        <end position="57"/>
    </location>
</feature>
<proteinExistence type="predicted"/>
<dbReference type="OrthoDB" id="10645172at2759"/>
<feature type="compositionally biased region" description="Basic and acidic residues" evidence="1">
    <location>
        <begin position="426"/>
        <end position="476"/>
    </location>
</feature>
<feature type="compositionally biased region" description="Basic and acidic residues" evidence="1">
    <location>
        <begin position="330"/>
        <end position="345"/>
    </location>
</feature>
<dbReference type="AlphaFoldDB" id="A0A9Q5I0W7"/>
<feature type="region of interest" description="Disordered" evidence="1">
    <location>
        <begin position="291"/>
        <end position="486"/>
    </location>
</feature>
<keyword evidence="3" id="KW-1185">Reference proteome</keyword>